<dbReference type="EMBL" id="QGTR01000004">
    <property type="protein sequence ID" value="PWV99113.1"/>
    <property type="molecule type" value="Genomic_DNA"/>
</dbReference>
<evidence type="ECO:0008006" key="3">
    <source>
        <dbReference type="Google" id="ProtNLM"/>
    </source>
</evidence>
<reference evidence="1 2" key="1">
    <citation type="submission" date="2018-05" db="EMBL/GenBank/DDBJ databases">
        <title>Genomic Encyclopedia of Type Strains, Phase IV (KMG-IV): sequencing the most valuable type-strain genomes for metagenomic binning, comparative biology and taxonomic classification.</title>
        <authorList>
            <person name="Goeker M."/>
        </authorList>
    </citation>
    <scope>NUCLEOTIDE SEQUENCE [LARGE SCALE GENOMIC DNA]</scope>
    <source>
        <strain evidence="1 2">DSM 16791</strain>
    </source>
</reference>
<protein>
    <recommendedName>
        <fullName evidence="3">Nucleotide-diphospho-sugar transferase domain-containing protein</fullName>
    </recommendedName>
</protein>
<accession>A0A317PM28</accession>
<name>A0A317PM28_9HYPH</name>
<comment type="caution">
    <text evidence="1">The sequence shown here is derived from an EMBL/GenBank/DDBJ whole genome shotgun (WGS) entry which is preliminary data.</text>
</comment>
<sequence>MKCSISCVLDRSRKFYRQFIVWSRSLDMVDPGRALHRIAFHVGDIPAEMTDFARRNGIELVQVPPFGLAASPYCNKLGQLSHLARSGADYLIMSDIDIAFMASPAGLIEAGKIRAKIVDQPNPPGDRLRELLSEMGFPDATLDRCPDFAPGHPTHRYNCNGGLYVLPRTCLDLVGERWIDWTMQCSRKIGLLRDAAIHIDQLGFMLAMIELDLPFEPLATEDNFPTHFEPEAYARWRPAEIRALHYHHRIDVDGRLQPTGATAVDIWVDRANQALAISRDEYARFDPVLCD</sequence>
<proteinExistence type="predicted"/>
<organism evidence="1 2">
    <name type="scientific">Hoeflea marina</name>
    <dbReference type="NCBI Taxonomy" id="274592"/>
    <lineage>
        <taxon>Bacteria</taxon>
        <taxon>Pseudomonadati</taxon>
        <taxon>Pseudomonadota</taxon>
        <taxon>Alphaproteobacteria</taxon>
        <taxon>Hyphomicrobiales</taxon>
        <taxon>Rhizobiaceae</taxon>
        <taxon>Hoeflea</taxon>
    </lineage>
</organism>
<evidence type="ECO:0000313" key="1">
    <source>
        <dbReference type="EMBL" id="PWV99113.1"/>
    </source>
</evidence>
<gene>
    <name evidence="1" type="ORF">DFR52_104405</name>
</gene>
<dbReference type="AlphaFoldDB" id="A0A317PM28"/>
<evidence type="ECO:0000313" key="2">
    <source>
        <dbReference type="Proteomes" id="UP000246352"/>
    </source>
</evidence>
<keyword evidence="2" id="KW-1185">Reference proteome</keyword>
<dbReference type="Proteomes" id="UP000246352">
    <property type="component" value="Unassembled WGS sequence"/>
</dbReference>